<organism evidence="1 2">
    <name type="scientific">Nothophoma quercina</name>
    <dbReference type="NCBI Taxonomy" id="749835"/>
    <lineage>
        <taxon>Eukaryota</taxon>
        <taxon>Fungi</taxon>
        <taxon>Dikarya</taxon>
        <taxon>Ascomycota</taxon>
        <taxon>Pezizomycotina</taxon>
        <taxon>Dothideomycetes</taxon>
        <taxon>Pleosporomycetidae</taxon>
        <taxon>Pleosporales</taxon>
        <taxon>Pleosporineae</taxon>
        <taxon>Didymellaceae</taxon>
        <taxon>Nothophoma</taxon>
    </lineage>
</organism>
<dbReference type="Proteomes" id="UP001521222">
    <property type="component" value="Unassembled WGS sequence"/>
</dbReference>
<dbReference type="SUPFAM" id="SSF55729">
    <property type="entry name" value="Acyl-CoA N-acyltransferases (Nat)"/>
    <property type="match status" value="1"/>
</dbReference>
<keyword evidence="2" id="KW-1185">Reference proteome</keyword>
<evidence type="ECO:0000313" key="2">
    <source>
        <dbReference type="Proteomes" id="UP001521222"/>
    </source>
</evidence>
<evidence type="ECO:0000313" key="1">
    <source>
        <dbReference type="EMBL" id="KAL1597641.1"/>
    </source>
</evidence>
<sequence length="261" mass="29366">MTSTFEYKQQPFACSISEPAFIMTEPTLTTPNLYTPSDLHSKPALVTQITDLINDAFTRSKKPDPIKWRQGERRRFPTDDLYFEMLGNDGIAAVIFDSSSNDRERNKVVAVAAAVPWSGGWKKEGAGVEEGWEIKAVAVNGDEKYLGRGLAVQLYAFLEQHLVQKSKQLGVSTIGRRFEEEDRLTLWILAAECINGVYWRKRGYELVRKDTALPPTWGVQTSFELIVLRKNVPFELPAPASTIESKTSQIDEPARQAVKVN</sequence>
<evidence type="ECO:0008006" key="3">
    <source>
        <dbReference type="Google" id="ProtNLM"/>
    </source>
</evidence>
<proteinExistence type="predicted"/>
<dbReference type="InterPro" id="IPR016181">
    <property type="entry name" value="Acyl_CoA_acyltransferase"/>
</dbReference>
<accession>A0ABR3QZQ0</accession>
<dbReference type="EMBL" id="JAKIXB020000025">
    <property type="protein sequence ID" value="KAL1597641.1"/>
    <property type="molecule type" value="Genomic_DNA"/>
</dbReference>
<reference evidence="1 2" key="1">
    <citation type="submission" date="2024-02" db="EMBL/GenBank/DDBJ databases">
        <title>De novo assembly and annotation of 12 fungi associated with fruit tree decline syndrome in Ontario, Canada.</title>
        <authorList>
            <person name="Sulman M."/>
            <person name="Ellouze W."/>
            <person name="Ilyukhin E."/>
        </authorList>
    </citation>
    <scope>NUCLEOTIDE SEQUENCE [LARGE SCALE GENOMIC DNA]</scope>
    <source>
        <strain evidence="1 2">M97-236</strain>
    </source>
</reference>
<protein>
    <recommendedName>
        <fullName evidence="3">N-acetyltransferase domain-containing protein</fullName>
    </recommendedName>
</protein>
<comment type="caution">
    <text evidence="1">The sequence shown here is derived from an EMBL/GenBank/DDBJ whole genome shotgun (WGS) entry which is preliminary data.</text>
</comment>
<name>A0ABR3QZQ0_9PLEO</name>
<gene>
    <name evidence="1" type="ORF">SLS59_007339</name>
</gene>